<dbReference type="GO" id="GO:0005737">
    <property type="term" value="C:cytoplasm"/>
    <property type="evidence" value="ECO:0007669"/>
    <property type="project" value="TreeGrafter"/>
</dbReference>
<evidence type="ECO:0000313" key="4">
    <source>
        <dbReference type="Proteomes" id="UP000201838"/>
    </source>
</evidence>
<dbReference type="InterPro" id="IPR036568">
    <property type="entry name" value="GGCT-like_sf"/>
</dbReference>
<gene>
    <name evidence="3" type="ORF">BOA8489_03599</name>
</gene>
<keyword evidence="2" id="KW-0456">Lyase</keyword>
<dbReference type="AlphaFoldDB" id="A0A238J467"/>
<dbReference type="GO" id="GO:0006751">
    <property type="term" value="P:glutathione catabolic process"/>
    <property type="evidence" value="ECO:0007669"/>
    <property type="project" value="InterPro"/>
</dbReference>
<evidence type="ECO:0000256" key="1">
    <source>
        <dbReference type="ARBA" id="ARBA00012344"/>
    </source>
</evidence>
<protein>
    <recommendedName>
        <fullName evidence="1">glutathione-specific gamma-glutamylcyclotransferase</fullName>
        <ecNumber evidence="1">4.3.2.7</ecNumber>
    </recommendedName>
</protein>
<accession>A0A238J467</accession>
<sequence>MNQLQDPFQYHPELRDKITEPLSSFFRNFRAETILEKHPELEWVGEFLHTDDEREKSRLDALKHHPEEDLWVFAYGSLMWDPALKFSEVRRAKVLGYERRFILKEIYGGRGNKEAPGLMAALDRGDGCEGLIFRIPKDFIEFETEILWRRELVVPTYTPAFVTAVADDQHLKVLTFVADHQTVQICGDISREEQINCLVNGRGILGTSLEYLENVVSQFEVLGIKDEECSTLLAEAKAHRLSLATSDEGGV</sequence>
<proteinExistence type="predicted"/>
<name>A0A238J467_9RHOB</name>
<organism evidence="3 4">
    <name type="scientific">Boseongicola aestuarii</name>
    <dbReference type="NCBI Taxonomy" id="1470561"/>
    <lineage>
        <taxon>Bacteria</taxon>
        <taxon>Pseudomonadati</taxon>
        <taxon>Pseudomonadota</taxon>
        <taxon>Alphaproteobacteria</taxon>
        <taxon>Rhodobacterales</taxon>
        <taxon>Paracoccaceae</taxon>
        <taxon>Boseongicola</taxon>
    </lineage>
</organism>
<dbReference type="GO" id="GO:0061928">
    <property type="term" value="F:glutathione specific gamma-glutamylcyclotransferase activity"/>
    <property type="evidence" value="ECO:0007669"/>
    <property type="project" value="UniProtKB-EC"/>
</dbReference>
<dbReference type="CDD" id="cd06661">
    <property type="entry name" value="GGCT_like"/>
    <property type="match status" value="1"/>
</dbReference>
<dbReference type="EC" id="4.3.2.7" evidence="1"/>
<dbReference type="InterPro" id="IPR013024">
    <property type="entry name" value="GGCT-like"/>
</dbReference>
<evidence type="ECO:0000256" key="2">
    <source>
        <dbReference type="ARBA" id="ARBA00023239"/>
    </source>
</evidence>
<evidence type="ECO:0000313" key="3">
    <source>
        <dbReference type="EMBL" id="SMX25456.1"/>
    </source>
</evidence>
<dbReference type="PANTHER" id="PTHR12192">
    <property type="entry name" value="CATION TRANSPORT PROTEIN CHAC-RELATED"/>
    <property type="match status" value="1"/>
</dbReference>
<reference evidence="3 4" key="1">
    <citation type="submission" date="2017-05" db="EMBL/GenBank/DDBJ databases">
        <authorList>
            <person name="Song R."/>
            <person name="Chenine A.L."/>
            <person name="Ruprecht R.M."/>
        </authorList>
    </citation>
    <scope>NUCLEOTIDE SEQUENCE [LARGE SCALE GENOMIC DNA]</scope>
    <source>
        <strain evidence="3 4">CECT 8489</strain>
    </source>
</reference>
<dbReference type="Pfam" id="PF04752">
    <property type="entry name" value="ChaC"/>
    <property type="match status" value="1"/>
</dbReference>
<dbReference type="Proteomes" id="UP000201838">
    <property type="component" value="Unassembled WGS sequence"/>
</dbReference>
<dbReference type="InterPro" id="IPR006840">
    <property type="entry name" value="ChaC"/>
</dbReference>
<keyword evidence="4" id="KW-1185">Reference proteome</keyword>
<dbReference type="PANTHER" id="PTHR12192:SF2">
    <property type="entry name" value="GLUTATHIONE-SPECIFIC GAMMA-GLUTAMYLCYCLOTRANSFERASE 2"/>
    <property type="match status" value="1"/>
</dbReference>
<dbReference type="Gene3D" id="3.10.490.10">
    <property type="entry name" value="Gamma-glutamyl cyclotransferase-like"/>
    <property type="match status" value="1"/>
</dbReference>
<dbReference type="EMBL" id="FXXQ01000017">
    <property type="protein sequence ID" value="SMX25456.1"/>
    <property type="molecule type" value="Genomic_DNA"/>
</dbReference>
<dbReference type="SUPFAM" id="SSF110857">
    <property type="entry name" value="Gamma-glutamyl cyclotransferase-like"/>
    <property type="match status" value="1"/>
</dbReference>